<evidence type="ECO:0000313" key="4">
    <source>
        <dbReference type="Proteomes" id="UP000431401"/>
    </source>
</evidence>
<feature type="chain" id="PRO_5038555607" description="Lipoprotein" evidence="2">
    <location>
        <begin position="32"/>
        <end position="223"/>
    </location>
</feature>
<dbReference type="PROSITE" id="PS51257">
    <property type="entry name" value="PROKAR_LIPOPROTEIN"/>
    <property type="match status" value="1"/>
</dbReference>
<dbReference type="OrthoDB" id="163358at2"/>
<accession>A0A7K0DK91</accession>
<feature type="signal peptide" evidence="2">
    <location>
        <begin position="1"/>
        <end position="31"/>
    </location>
</feature>
<evidence type="ECO:0000256" key="1">
    <source>
        <dbReference type="SAM" id="MobiDB-lite"/>
    </source>
</evidence>
<protein>
    <recommendedName>
        <fullName evidence="5">Lipoprotein</fullName>
    </recommendedName>
</protein>
<keyword evidence="2" id="KW-0732">Signal</keyword>
<evidence type="ECO:0000313" key="3">
    <source>
        <dbReference type="EMBL" id="MQY26225.1"/>
    </source>
</evidence>
<evidence type="ECO:0008006" key="5">
    <source>
        <dbReference type="Google" id="ProtNLM"/>
    </source>
</evidence>
<sequence>MNRHKSVSVVSTIAAVAATAFLTGCSHSAAAKSVTEQVHSPVAAPQAAGKVPIGPGPSGTYTVAAQPAPGTCHFRYTAGGQPLPDPVCTPGATNPKVTPETVADTICHSGYTSSIRPPASITDREKDANAKSYGYTANLHDAEYDHLISLELGGDPNDPRNIWVEPPSPGHQSGSGPENPKDKVENQLHALVCGKKVPLGDAQSAIATDWTTALATVGHPDGK</sequence>
<name>A0A7K0DK91_9NOCA</name>
<organism evidence="3 4">
    <name type="scientific">Nocardia aurantia</name>
    <dbReference type="NCBI Taxonomy" id="2585199"/>
    <lineage>
        <taxon>Bacteria</taxon>
        <taxon>Bacillati</taxon>
        <taxon>Actinomycetota</taxon>
        <taxon>Actinomycetes</taxon>
        <taxon>Mycobacteriales</taxon>
        <taxon>Nocardiaceae</taxon>
        <taxon>Nocardia</taxon>
    </lineage>
</organism>
<comment type="caution">
    <text evidence="3">The sequence shown here is derived from an EMBL/GenBank/DDBJ whole genome shotgun (WGS) entry which is preliminary data.</text>
</comment>
<proteinExistence type="predicted"/>
<dbReference type="AlphaFoldDB" id="A0A7K0DK91"/>
<evidence type="ECO:0000256" key="2">
    <source>
        <dbReference type="SAM" id="SignalP"/>
    </source>
</evidence>
<dbReference type="EMBL" id="WEGI01000003">
    <property type="protein sequence ID" value="MQY26225.1"/>
    <property type="molecule type" value="Genomic_DNA"/>
</dbReference>
<dbReference type="Proteomes" id="UP000431401">
    <property type="component" value="Unassembled WGS sequence"/>
</dbReference>
<gene>
    <name evidence="3" type="ORF">NRB56_17870</name>
</gene>
<keyword evidence="4" id="KW-1185">Reference proteome</keyword>
<feature type="region of interest" description="Disordered" evidence="1">
    <location>
        <begin position="158"/>
        <end position="186"/>
    </location>
</feature>
<reference evidence="3 4" key="1">
    <citation type="submission" date="2019-10" db="EMBL/GenBank/DDBJ databases">
        <title>Nocardia macrotermitis sp. nov. and Nocardia aurantia sp. nov., isolated from the gut of fungus growing-termite Macrotermes natalensis.</title>
        <authorList>
            <person name="Benndorf R."/>
            <person name="Schwitalla J."/>
            <person name="Martin K."/>
            <person name="De Beer W."/>
            <person name="Kaster A.-K."/>
            <person name="Vollmers J."/>
            <person name="Poulsen M."/>
            <person name="Beemelmanns C."/>
        </authorList>
    </citation>
    <scope>NUCLEOTIDE SEQUENCE [LARGE SCALE GENOMIC DNA]</scope>
    <source>
        <strain evidence="3 4">RB56</strain>
    </source>
</reference>